<evidence type="ECO:0000313" key="3">
    <source>
        <dbReference type="Proteomes" id="UP000001699"/>
    </source>
</evidence>
<sequence length="105" mass="12042">MERQNNRRQENGEQRQDPNAQPSQQLELEAAFPQSQPQNGRIEDTEYYTNFLEQLLGLVRHGDQESVSRMISVIRSGASQEEILKTLSEISTNIRNGQEGNRGNR</sequence>
<keyword evidence="3" id="KW-1185">Reference proteome</keyword>
<evidence type="ECO:0000256" key="1">
    <source>
        <dbReference type="SAM" id="MobiDB-lite"/>
    </source>
</evidence>
<proteinExistence type="predicted"/>
<feature type="region of interest" description="Disordered" evidence="1">
    <location>
        <begin position="1"/>
        <end position="43"/>
    </location>
</feature>
<feature type="compositionally biased region" description="Polar residues" evidence="1">
    <location>
        <begin position="17"/>
        <end position="26"/>
    </location>
</feature>
<dbReference type="OrthoDB" id="4439444at2759"/>
<reference evidence="2 3" key="1">
    <citation type="journal article" date="2008" name="PLoS Genet.">
        <title>Genomic islands in the pathogenic filamentous fungus Aspergillus fumigatus.</title>
        <authorList>
            <person name="Fedorova N.D."/>
            <person name="Khaldi N."/>
            <person name="Joardar V.S."/>
            <person name="Maiti R."/>
            <person name="Amedeo P."/>
            <person name="Anderson M.J."/>
            <person name="Crabtree J."/>
            <person name="Silva J.C."/>
            <person name="Badger J.H."/>
            <person name="Albarraq A."/>
            <person name="Angiuoli S."/>
            <person name="Bussey H."/>
            <person name="Bowyer P."/>
            <person name="Cotty P.J."/>
            <person name="Dyer P.S."/>
            <person name="Egan A."/>
            <person name="Galens K."/>
            <person name="Fraser-Liggett C.M."/>
            <person name="Haas B.J."/>
            <person name="Inman J.M."/>
            <person name="Kent R."/>
            <person name="Lemieux S."/>
            <person name="Malavazi I."/>
            <person name="Orvis J."/>
            <person name="Roemer T."/>
            <person name="Ronning C.M."/>
            <person name="Sundaram J.P."/>
            <person name="Sutton G."/>
            <person name="Turner G."/>
            <person name="Venter J.C."/>
            <person name="White O.R."/>
            <person name="Whitty B.R."/>
            <person name="Youngman P."/>
            <person name="Wolfe K.H."/>
            <person name="Goldman G.H."/>
            <person name="Wortman J.R."/>
            <person name="Jiang B."/>
            <person name="Denning D.W."/>
            <person name="Nierman W.C."/>
        </authorList>
    </citation>
    <scope>NUCLEOTIDE SEQUENCE [LARGE SCALE GENOMIC DNA]</scope>
    <source>
        <strain evidence="3">CBS 144.89 / FGSC A1163 / CEA10</strain>
    </source>
</reference>
<evidence type="ECO:0000313" key="2">
    <source>
        <dbReference type="EMBL" id="EDP54215.1"/>
    </source>
</evidence>
<dbReference type="Proteomes" id="UP000001699">
    <property type="component" value="Unassembled WGS sequence"/>
</dbReference>
<dbReference type="VEuPathDB" id="FungiDB:AFUB_022670"/>
<gene>
    <name evidence="2" type="ORF">AFUB_022670</name>
</gene>
<name>B0XVT2_ASPFC</name>
<organism evidence="2 3">
    <name type="scientific">Aspergillus fumigatus (strain CBS 144.89 / FGSC A1163 / CEA10)</name>
    <name type="common">Neosartorya fumigata</name>
    <dbReference type="NCBI Taxonomy" id="451804"/>
    <lineage>
        <taxon>Eukaryota</taxon>
        <taxon>Fungi</taxon>
        <taxon>Dikarya</taxon>
        <taxon>Ascomycota</taxon>
        <taxon>Pezizomycotina</taxon>
        <taxon>Eurotiomycetes</taxon>
        <taxon>Eurotiomycetidae</taxon>
        <taxon>Eurotiales</taxon>
        <taxon>Aspergillaceae</taxon>
        <taxon>Aspergillus</taxon>
        <taxon>Aspergillus subgen. Fumigati</taxon>
    </lineage>
</organism>
<dbReference type="HOGENOM" id="CLU_2235980_0_0_1"/>
<feature type="compositionally biased region" description="Basic and acidic residues" evidence="1">
    <location>
        <begin position="1"/>
        <end position="16"/>
    </location>
</feature>
<dbReference type="EMBL" id="DS499595">
    <property type="protein sequence ID" value="EDP54215.1"/>
    <property type="molecule type" value="Genomic_DNA"/>
</dbReference>
<dbReference type="AlphaFoldDB" id="B0XVT2"/>
<protein>
    <submittedName>
        <fullName evidence="2">Uncharacterized protein</fullName>
    </submittedName>
</protein>
<accession>B0XVT2</accession>